<protein>
    <submittedName>
        <fullName evidence="7">DC-STAMP-like protein</fullName>
    </submittedName>
</protein>
<evidence type="ECO:0000256" key="4">
    <source>
        <dbReference type="ARBA" id="ARBA00023136"/>
    </source>
</evidence>
<gene>
    <name evidence="7" type="ORF">QE152_g40652</name>
</gene>
<dbReference type="GO" id="GO:0016020">
    <property type="term" value="C:membrane"/>
    <property type="evidence" value="ECO:0007669"/>
    <property type="project" value="UniProtKB-SubCell"/>
</dbReference>
<accession>A0AAW1HG91</accession>
<dbReference type="InterPro" id="IPR058842">
    <property type="entry name" value="DCST1_C"/>
</dbReference>
<feature type="domain" description="E3 ubiquitin-protein ligase DCST1-like C-terminal" evidence="6">
    <location>
        <begin position="81"/>
        <end position="130"/>
    </location>
</feature>
<comment type="caution">
    <text evidence="7">The sequence shown here is derived from an EMBL/GenBank/DDBJ whole genome shotgun (WGS) entry which is preliminary data.</text>
</comment>
<keyword evidence="2" id="KW-0812">Transmembrane</keyword>
<evidence type="ECO:0000259" key="6">
    <source>
        <dbReference type="Pfam" id="PF26037"/>
    </source>
</evidence>
<reference evidence="7 8" key="1">
    <citation type="journal article" date="2024" name="BMC Genomics">
        <title>De novo assembly and annotation of Popillia japonica's genome with initial clues to its potential as an invasive pest.</title>
        <authorList>
            <person name="Cucini C."/>
            <person name="Boschi S."/>
            <person name="Funari R."/>
            <person name="Cardaioli E."/>
            <person name="Iannotti N."/>
            <person name="Marturano G."/>
            <person name="Paoli F."/>
            <person name="Bruttini M."/>
            <person name="Carapelli A."/>
            <person name="Frati F."/>
            <person name="Nardi F."/>
        </authorList>
    </citation>
    <scope>NUCLEOTIDE SEQUENCE [LARGE SCALE GENOMIC DNA]</scope>
    <source>
        <strain evidence="7">DMR45628</strain>
    </source>
</reference>
<keyword evidence="3" id="KW-1133">Transmembrane helix</keyword>
<evidence type="ECO:0000256" key="2">
    <source>
        <dbReference type="ARBA" id="ARBA00022692"/>
    </source>
</evidence>
<dbReference type="AlphaFoldDB" id="A0AAW1HG91"/>
<keyword evidence="8" id="KW-1185">Reference proteome</keyword>
<keyword evidence="4" id="KW-0472">Membrane</keyword>
<evidence type="ECO:0000256" key="3">
    <source>
        <dbReference type="ARBA" id="ARBA00022989"/>
    </source>
</evidence>
<feature type="domain" description="Dendritic cell-specific transmembrane protein-like" evidence="5">
    <location>
        <begin position="1"/>
        <end position="25"/>
    </location>
</feature>
<proteinExistence type="predicted"/>
<evidence type="ECO:0000313" key="8">
    <source>
        <dbReference type="Proteomes" id="UP001458880"/>
    </source>
</evidence>
<sequence>MLRLRRVICSYFYRKREKKRILFLYNETLKRRIGFFRYMSKKVKKLVRQQRLEHDLNLCAVLRIRFPRACLLLNMFPMARRKCIVCREPEPRKKSNIPGDFEKCKTPNCYFVHCVECWNDVGRICYACAETPSDVSDIEDSDQENYDFD</sequence>
<dbReference type="Pfam" id="PF07782">
    <property type="entry name" value="DC_STAMP"/>
    <property type="match status" value="1"/>
</dbReference>
<comment type="subcellular location">
    <subcellularLocation>
        <location evidence="1">Membrane</location>
        <topology evidence="1">Multi-pass membrane protein</topology>
    </subcellularLocation>
</comment>
<dbReference type="Pfam" id="PF26037">
    <property type="entry name" value="zf-RING_DCST1_C"/>
    <property type="match status" value="1"/>
</dbReference>
<dbReference type="InterPro" id="IPR051856">
    <property type="entry name" value="CSR-E3_Ligase_Protein"/>
</dbReference>
<evidence type="ECO:0000313" key="7">
    <source>
        <dbReference type="EMBL" id="KAK9675076.1"/>
    </source>
</evidence>
<dbReference type="InterPro" id="IPR012858">
    <property type="entry name" value="DC_STAMP-like"/>
</dbReference>
<evidence type="ECO:0000259" key="5">
    <source>
        <dbReference type="Pfam" id="PF07782"/>
    </source>
</evidence>
<dbReference type="EMBL" id="JASPKY010001285">
    <property type="protein sequence ID" value="KAK9675076.1"/>
    <property type="molecule type" value="Genomic_DNA"/>
</dbReference>
<dbReference type="PANTHER" id="PTHR21041:SF17">
    <property type="entry name" value="E3 UBIQUITIN-PROTEIN LIGASE DCST1"/>
    <property type="match status" value="1"/>
</dbReference>
<dbReference type="Proteomes" id="UP001458880">
    <property type="component" value="Unassembled WGS sequence"/>
</dbReference>
<evidence type="ECO:0000256" key="1">
    <source>
        <dbReference type="ARBA" id="ARBA00004141"/>
    </source>
</evidence>
<dbReference type="PANTHER" id="PTHR21041">
    <property type="entry name" value="DENDRITIC CELL-SPECIFIC TRANSMEMBRANE PROTEIN"/>
    <property type="match status" value="1"/>
</dbReference>
<organism evidence="7 8">
    <name type="scientific">Popillia japonica</name>
    <name type="common">Japanese beetle</name>
    <dbReference type="NCBI Taxonomy" id="7064"/>
    <lineage>
        <taxon>Eukaryota</taxon>
        <taxon>Metazoa</taxon>
        <taxon>Ecdysozoa</taxon>
        <taxon>Arthropoda</taxon>
        <taxon>Hexapoda</taxon>
        <taxon>Insecta</taxon>
        <taxon>Pterygota</taxon>
        <taxon>Neoptera</taxon>
        <taxon>Endopterygota</taxon>
        <taxon>Coleoptera</taxon>
        <taxon>Polyphaga</taxon>
        <taxon>Scarabaeiformia</taxon>
        <taxon>Scarabaeidae</taxon>
        <taxon>Rutelinae</taxon>
        <taxon>Popillia</taxon>
    </lineage>
</organism>
<name>A0AAW1HG91_POPJA</name>